<sequence length="235" mass="26357">MPLVFSALPLAADDEPIISIGFHENTQILPPPNDEFCPRDTLLQNDDGQFENAYMWRLEGVVPPDYSCFAERYDATYVCGIQLYLTSDGSQFDNQTLDLYLWQSVLEDGPNPIPGNIICSRIMIEPGPIATWPEISVHQLSMNCCVDGAHFAGYWGNWPFNQQEGWYVAADEASDTTNARSATKVFPGLGYGSGWVPINEIFPNCKNLGIREMARDRCSPWPTKTTSWGKIKSLY</sequence>
<reference evidence="1" key="1">
    <citation type="submission" date="2021-05" db="EMBL/GenBank/DDBJ databases">
        <title>Energy efficiency and biological interactions define the core microbiome of deep oligotrophic groundwater.</title>
        <authorList>
            <person name="Mehrshad M."/>
            <person name="Lopez-Fernandez M."/>
            <person name="Bell E."/>
            <person name="Bernier-Latmani R."/>
            <person name="Bertilsson S."/>
            <person name="Dopson M."/>
        </authorList>
    </citation>
    <scope>NUCLEOTIDE SEQUENCE</scope>
    <source>
        <strain evidence="1">Modern_marine.mb.64</strain>
    </source>
</reference>
<evidence type="ECO:0000313" key="2">
    <source>
        <dbReference type="Proteomes" id="UP000777784"/>
    </source>
</evidence>
<dbReference type="EMBL" id="JAHJDP010000002">
    <property type="protein sequence ID" value="MBU2689343.1"/>
    <property type="molecule type" value="Genomic_DNA"/>
</dbReference>
<evidence type="ECO:0000313" key="1">
    <source>
        <dbReference type="EMBL" id="MBU2689343.1"/>
    </source>
</evidence>
<dbReference type="Proteomes" id="UP000777784">
    <property type="component" value="Unassembled WGS sequence"/>
</dbReference>
<comment type="caution">
    <text evidence="1">The sequence shown here is derived from an EMBL/GenBank/DDBJ whole genome shotgun (WGS) entry which is preliminary data.</text>
</comment>
<dbReference type="AlphaFoldDB" id="A0A948RQU4"/>
<accession>A0A948RQU4</accession>
<organism evidence="1 2">
    <name type="scientific">Eiseniibacteriota bacterium</name>
    <dbReference type="NCBI Taxonomy" id="2212470"/>
    <lineage>
        <taxon>Bacteria</taxon>
        <taxon>Candidatus Eiseniibacteriota</taxon>
    </lineage>
</organism>
<name>A0A948RQU4_UNCEI</name>
<protein>
    <submittedName>
        <fullName evidence="1">Uncharacterized protein</fullName>
    </submittedName>
</protein>
<gene>
    <name evidence="1" type="ORF">KJ970_00315</name>
</gene>
<proteinExistence type="predicted"/>